<proteinExistence type="predicted"/>
<dbReference type="Proteomes" id="UP000314294">
    <property type="component" value="Unassembled WGS sequence"/>
</dbReference>
<dbReference type="EMBL" id="SRLO01000591">
    <property type="protein sequence ID" value="TNN51195.1"/>
    <property type="molecule type" value="Genomic_DNA"/>
</dbReference>
<evidence type="ECO:0000313" key="2">
    <source>
        <dbReference type="Proteomes" id="UP000314294"/>
    </source>
</evidence>
<name>A0A4Z2GDI7_9TELE</name>
<gene>
    <name evidence="1" type="ORF">EYF80_038613</name>
</gene>
<evidence type="ECO:0000313" key="1">
    <source>
        <dbReference type="EMBL" id="TNN51195.1"/>
    </source>
</evidence>
<keyword evidence="2" id="KW-1185">Reference proteome</keyword>
<reference evidence="1 2" key="1">
    <citation type="submission" date="2019-03" db="EMBL/GenBank/DDBJ databases">
        <title>First draft genome of Liparis tanakae, snailfish: a comprehensive survey of snailfish specific genes.</title>
        <authorList>
            <person name="Kim W."/>
            <person name="Song I."/>
            <person name="Jeong J.-H."/>
            <person name="Kim D."/>
            <person name="Kim S."/>
            <person name="Ryu S."/>
            <person name="Song J.Y."/>
            <person name="Lee S.K."/>
        </authorList>
    </citation>
    <scope>NUCLEOTIDE SEQUENCE [LARGE SCALE GENOMIC DNA]</scope>
    <source>
        <tissue evidence="1">Muscle</tissue>
    </source>
</reference>
<protein>
    <submittedName>
        <fullName evidence="1">Uncharacterized protein</fullName>
    </submittedName>
</protein>
<comment type="caution">
    <text evidence="1">The sequence shown here is derived from an EMBL/GenBank/DDBJ whole genome shotgun (WGS) entry which is preliminary data.</text>
</comment>
<organism evidence="1 2">
    <name type="scientific">Liparis tanakae</name>
    <name type="common">Tanaka's snailfish</name>
    <dbReference type="NCBI Taxonomy" id="230148"/>
    <lineage>
        <taxon>Eukaryota</taxon>
        <taxon>Metazoa</taxon>
        <taxon>Chordata</taxon>
        <taxon>Craniata</taxon>
        <taxon>Vertebrata</taxon>
        <taxon>Euteleostomi</taxon>
        <taxon>Actinopterygii</taxon>
        <taxon>Neopterygii</taxon>
        <taxon>Teleostei</taxon>
        <taxon>Neoteleostei</taxon>
        <taxon>Acanthomorphata</taxon>
        <taxon>Eupercaria</taxon>
        <taxon>Perciformes</taxon>
        <taxon>Cottioidei</taxon>
        <taxon>Cottales</taxon>
        <taxon>Liparidae</taxon>
        <taxon>Liparis</taxon>
    </lineage>
</organism>
<sequence length="132" mass="14958">MIQSFVRVQDRVLAFAEFGAQANTRKLHIVDEQGKQDEVREYGSEIHNLCDPEREKQELINVGEPPHVAQAHRVAHRRQNEVQPPAPCGSLRLRVHWCLVDPLQVHGSQSIVALASRHLCLAGLDLHRVAQR</sequence>
<dbReference type="AlphaFoldDB" id="A0A4Z2GDI7"/>
<accession>A0A4Z2GDI7</accession>